<name>A0ACD3A615_9AGAR</name>
<keyword evidence="2" id="KW-1185">Reference proteome</keyword>
<evidence type="ECO:0000313" key="1">
    <source>
        <dbReference type="EMBL" id="TFK60824.1"/>
    </source>
</evidence>
<proteinExistence type="predicted"/>
<reference evidence="1 2" key="1">
    <citation type="journal article" date="2019" name="Nat. Ecol. Evol.">
        <title>Megaphylogeny resolves global patterns of mushroom evolution.</title>
        <authorList>
            <person name="Varga T."/>
            <person name="Krizsan K."/>
            <person name="Foldi C."/>
            <person name="Dima B."/>
            <person name="Sanchez-Garcia M."/>
            <person name="Sanchez-Ramirez S."/>
            <person name="Szollosi G.J."/>
            <person name="Szarkandi J.G."/>
            <person name="Papp V."/>
            <person name="Albert L."/>
            <person name="Andreopoulos W."/>
            <person name="Angelini C."/>
            <person name="Antonin V."/>
            <person name="Barry K.W."/>
            <person name="Bougher N.L."/>
            <person name="Buchanan P."/>
            <person name="Buyck B."/>
            <person name="Bense V."/>
            <person name="Catcheside P."/>
            <person name="Chovatia M."/>
            <person name="Cooper J."/>
            <person name="Damon W."/>
            <person name="Desjardin D."/>
            <person name="Finy P."/>
            <person name="Geml J."/>
            <person name="Haridas S."/>
            <person name="Hughes K."/>
            <person name="Justo A."/>
            <person name="Karasinski D."/>
            <person name="Kautmanova I."/>
            <person name="Kiss B."/>
            <person name="Kocsube S."/>
            <person name="Kotiranta H."/>
            <person name="LaButti K.M."/>
            <person name="Lechner B.E."/>
            <person name="Liimatainen K."/>
            <person name="Lipzen A."/>
            <person name="Lukacs Z."/>
            <person name="Mihaltcheva S."/>
            <person name="Morgado L.N."/>
            <person name="Niskanen T."/>
            <person name="Noordeloos M.E."/>
            <person name="Ohm R.A."/>
            <person name="Ortiz-Santana B."/>
            <person name="Ovrebo C."/>
            <person name="Racz N."/>
            <person name="Riley R."/>
            <person name="Savchenko A."/>
            <person name="Shiryaev A."/>
            <person name="Soop K."/>
            <person name="Spirin V."/>
            <person name="Szebenyi C."/>
            <person name="Tomsovsky M."/>
            <person name="Tulloss R.E."/>
            <person name="Uehling J."/>
            <person name="Grigoriev I.V."/>
            <person name="Vagvolgyi C."/>
            <person name="Papp T."/>
            <person name="Martin F.M."/>
            <person name="Miettinen O."/>
            <person name="Hibbett D.S."/>
            <person name="Nagy L.G."/>
        </authorList>
    </citation>
    <scope>NUCLEOTIDE SEQUENCE [LARGE SCALE GENOMIC DNA]</scope>
    <source>
        <strain evidence="1 2">NL-1719</strain>
    </source>
</reference>
<accession>A0ACD3A615</accession>
<evidence type="ECO:0000313" key="2">
    <source>
        <dbReference type="Proteomes" id="UP000308600"/>
    </source>
</evidence>
<dbReference type="Proteomes" id="UP000308600">
    <property type="component" value="Unassembled WGS sequence"/>
</dbReference>
<protein>
    <submittedName>
        <fullName evidence="1">Uncharacterized protein</fullName>
    </submittedName>
</protein>
<dbReference type="EMBL" id="ML208727">
    <property type="protein sequence ID" value="TFK60824.1"/>
    <property type="molecule type" value="Genomic_DNA"/>
</dbReference>
<sequence length="255" mass="28787">MPRWENCHTLQYTKTPASWRLVNQNKGNGEEIVFTIQGVIEHKSLPPIPGDRKSRPLTPFRIVSSKPHLLQQSVTLTGLGTESFESSIEALIKIHNVLSHEFPEGKLTAWQPATTGWTSGRGLTLTNRYFTNRSEGSGMQNVPFSTDVDPKGVLTKMLNNKLIHTKENEVKHYTRYSDLGNNFRYLKSKPQFFRVGDIVEIQFSLVVFQMRTEQYILKPMLYSIALLDGQYGNVSFHGSTNHSFLNAPISGTGTT</sequence>
<organism evidence="1 2">
    <name type="scientific">Pluteus cervinus</name>
    <dbReference type="NCBI Taxonomy" id="181527"/>
    <lineage>
        <taxon>Eukaryota</taxon>
        <taxon>Fungi</taxon>
        <taxon>Dikarya</taxon>
        <taxon>Basidiomycota</taxon>
        <taxon>Agaricomycotina</taxon>
        <taxon>Agaricomycetes</taxon>
        <taxon>Agaricomycetidae</taxon>
        <taxon>Agaricales</taxon>
        <taxon>Pluteineae</taxon>
        <taxon>Pluteaceae</taxon>
        <taxon>Pluteus</taxon>
    </lineage>
</organism>
<gene>
    <name evidence="1" type="ORF">BDN72DRAFT_778922</name>
</gene>